<dbReference type="AlphaFoldDB" id="A0A1H1J7H2"/>
<accession>A0A1H1J7H2</accession>
<keyword evidence="2" id="KW-0223">Dioxygenase</keyword>
<evidence type="ECO:0000256" key="1">
    <source>
        <dbReference type="ARBA" id="ARBA00022723"/>
    </source>
</evidence>
<dbReference type="STRING" id="157910.SAMN05445850_4306"/>
<dbReference type="GO" id="GO:0050498">
    <property type="term" value="F:oxidoreductase activity, acting on paired donors, with incorporation or reduction of molecular oxygen, with 2-oxoglutarate as one donor, and the other dehydrogenated"/>
    <property type="evidence" value="ECO:0007669"/>
    <property type="project" value="InterPro"/>
</dbReference>
<dbReference type="GO" id="GO:0016706">
    <property type="term" value="F:2-oxoglutarate-dependent dioxygenase activity"/>
    <property type="evidence" value="ECO:0007669"/>
    <property type="project" value="UniProtKB-ARBA"/>
</dbReference>
<dbReference type="SUPFAM" id="SSF51197">
    <property type="entry name" value="Clavaminate synthase-like"/>
    <property type="match status" value="1"/>
</dbReference>
<dbReference type="Proteomes" id="UP000199365">
    <property type="component" value="Unassembled WGS sequence"/>
</dbReference>
<dbReference type="EMBL" id="FNKX01000002">
    <property type="protein sequence ID" value="SDR45881.1"/>
    <property type="molecule type" value="Genomic_DNA"/>
</dbReference>
<keyword evidence="3" id="KW-0560">Oxidoreductase</keyword>
<evidence type="ECO:0000256" key="4">
    <source>
        <dbReference type="ARBA" id="ARBA00023004"/>
    </source>
</evidence>
<dbReference type="Pfam" id="PF08943">
    <property type="entry name" value="CsiD"/>
    <property type="match status" value="1"/>
</dbReference>
<dbReference type="InterPro" id="IPR015038">
    <property type="entry name" value="GlaH"/>
</dbReference>
<sequence length="311" mass="35305">MSSVTALPMAASVDSQLKFSIERHPHHERLRHITVQRDALQKFFSSVKDIDLQNLEYVPFMRFMVADALERAVGDSFAPALRQLVRDRSTGGFTLGVQDGTTDPRDFVLFGTAVGYLLGPANHDAMSGTYYARFLVKDTDNSDSYLRQAYRLFTLHTDGTFVEEPTEWLLMMKFAEKNALGGESRFMHLDDWSERDTFLNNPLGTRPFLYKAPGSKNVDAQVERPVFFQTEYGLAMSFIDQFVQPRSSAEAVYLHDLSASMEASSATREVPLPVGDLVVLNNYFWLHGRAPFKKDPALHRELMRQRGVFSK</sequence>
<evidence type="ECO:0000256" key="3">
    <source>
        <dbReference type="ARBA" id="ARBA00023002"/>
    </source>
</evidence>
<protein>
    <submittedName>
        <fullName evidence="5">Protein CsiD</fullName>
    </submittedName>
</protein>
<keyword evidence="6" id="KW-1185">Reference proteome</keyword>
<keyword evidence="1" id="KW-0479">Metal-binding</keyword>
<evidence type="ECO:0000313" key="6">
    <source>
        <dbReference type="Proteomes" id="UP000199365"/>
    </source>
</evidence>
<reference evidence="6" key="1">
    <citation type="submission" date="2016-10" db="EMBL/GenBank/DDBJ databases">
        <authorList>
            <person name="Varghese N."/>
            <person name="Submissions S."/>
        </authorList>
    </citation>
    <scope>NUCLEOTIDE SEQUENCE [LARGE SCALE GENOMIC DNA]</scope>
    <source>
        <strain evidence="6">DUS833</strain>
    </source>
</reference>
<dbReference type="RefSeq" id="WP_090806683.1">
    <property type="nucleotide sequence ID" value="NZ_FNKX01000002.1"/>
</dbReference>
<evidence type="ECO:0000313" key="5">
    <source>
        <dbReference type="EMBL" id="SDR45881.1"/>
    </source>
</evidence>
<evidence type="ECO:0000256" key="2">
    <source>
        <dbReference type="ARBA" id="ARBA00022964"/>
    </source>
</evidence>
<organism evidence="5 6">
    <name type="scientific">Paraburkholderia tuberum</name>
    <dbReference type="NCBI Taxonomy" id="157910"/>
    <lineage>
        <taxon>Bacteria</taxon>
        <taxon>Pseudomonadati</taxon>
        <taxon>Pseudomonadota</taxon>
        <taxon>Betaproteobacteria</taxon>
        <taxon>Burkholderiales</taxon>
        <taxon>Burkholderiaceae</taxon>
        <taxon>Paraburkholderia</taxon>
    </lineage>
</organism>
<dbReference type="NCBIfam" id="NF002814">
    <property type="entry name" value="PRK02963.1"/>
    <property type="match status" value="1"/>
</dbReference>
<gene>
    <name evidence="5" type="ORF">SAMN05445850_4306</name>
</gene>
<proteinExistence type="predicted"/>
<dbReference type="GO" id="GO:0005506">
    <property type="term" value="F:iron ion binding"/>
    <property type="evidence" value="ECO:0007669"/>
    <property type="project" value="InterPro"/>
</dbReference>
<name>A0A1H1J7H2_9BURK</name>
<dbReference type="InterPro" id="IPR042098">
    <property type="entry name" value="TauD-like_sf"/>
</dbReference>
<dbReference type="Gene3D" id="3.60.130.10">
    <property type="entry name" value="Clavaminate synthase-like"/>
    <property type="match status" value="1"/>
</dbReference>
<keyword evidence="4" id="KW-0408">Iron</keyword>